<name>A0A1D8QM75_9ADEN</name>
<organism evidence="1 2">
    <name type="scientific">Pigeon adenovirus 2</name>
    <dbReference type="NCBI Taxonomy" id="1907767"/>
    <lineage>
        <taxon>Viruses</taxon>
        <taxon>Varidnaviria</taxon>
        <taxon>Bamfordvirae</taxon>
        <taxon>Preplasmiviricota</taxon>
        <taxon>Polisuviricotina</taxon>
        <taxon>Pharingeaviricetes</taxon>
        <taxon>Rowavirales</taxon>
        <taxon>Adenoviridae</taxon>
        <taxon>Aviadenovirus</taxon>
        <taxon>Aviadenovirus columbidae</taxon>
        <taxon>Pigeon aviadenovirus B</taxon>
    </lineage>
</organism>
<dbReference type="RefSeq" id="YP_009310421.1">
    <property type="nucleotide sequence ID" value="NC_031503.1"/>
</dbReference>
<reference evidence="1 2" key="1">
    <citation type="journal article" date="2016" name="Virus Res.">
        <title>Identification of a novel aviadenovirus, designated pigeon adenovirus 2 in domestic pigeons (Columba livia).</title>
        <authorList>
            <person name="Teske L."/>
            <person name="Rubbenstroth D."/>
            <person name="Meixner M."/>
            <person name="Liere K."/>
            <person name="Bartels H."/>
            <person name="Rautenschlein S."/>
        </authorList>
    </citation>
    <scope>NUCLEOTIDE SEQUENCE [LARGE SCALE GENOMIC DNA]</scope>
    <source>
        <strain evidence="1">YPDS-Y-V1.A19.11-2013</strain>
    </source>
</reference>
<dbReference type="Proteomes" id="UP000201673">
    <property type="component" value="Segment"/>
</dbReference>
<dbReference type="OrthoDB" id="25930at10239"/>
<evidence type="ECO:0000313" key="2">
    <source>
        <dbReference type="Proteomes" id="UP000201673"/>
    </source>
</evidence>
<dbReference type="EMBL" id="KX121164">
    <property type="protein sequence ID" value="AOW42053.1"/>
    <property type="molecule type" value="Genomic_DNA"/>
</dbReference>
<gene>
    <name evidence="1" type="primary">ORF52</name>
</gene>
<protein>
    <submittedName>
        <fullName evidence="1">Protein ORF52</fullName>
    </submittedName>
</protein>
<proteinExistence type="predicted"/>
<evidence type="ECO:0000313" key="1">
    <source>
        <dbReference type="EMBL" id="AOW42053.1"/>
    </source>
</evidence>
<dbReference type="GeneID" id="29997555"/>
<accession>A0A1D8QM75</accession>
<dbReference type="KEGG" id="vg:29997555"/>
<sequence length="305" mass="34987">MAFRRTRPHHRKPFSHLYFVLLQRRSGRVQGGIARLRRPPLRATDLMSSTTMSDSDDQLPSTSPLFYSLIMTPVQYPFCFPSITPLYRTIIREGFDINAVAHAIATFLNDPLVNHLYIAGSAQSNAARFFIDLRRAIGNEVEVGFYCGLQQLLDSNKTKRVVLLVEYEGDLPTLACEHKGLNFMRNRIGYEPFTREHLASVVYNGNCHRGPIEYYECKSLTGFICVRRRYSHTKACGVCFWMPTKGRLIGPNYSRLRPEHDVVEFIDEGVVAEPLGVTEDLFRYYVSDTDISLHSDDGWDEDCDW</sequence>
<keyword evidence="2" id="KW-1185">Reference proteome</keyword>